<dbReference type="InterPro" id="IPR003598">
    <property type="entry name" value="Ig_sub2"/>
</dbReference>
<reference evidence="11" key="2">
    <citation type="submission" date="2025-09" db="UniProtKB">
        <authorList>
            <consortium name="Ensembl"/>
        </authorList>
    </citation>
    <scope>IDENTIFICATION</scope>
</reference>
<dbReference type="STRING" id="8153.ENSHBUP00000005327"/>
<accession>A0A3Q2V384</accession>
<evidence type="ECO:0000256" key="8">
    <source>
        <dbReference type="SAM" id="Phobius"/>
    </source>
</evidence>
<keyword evidence="4" id="KW-0391">Immunity</keyword>
<keyword evidence="6" id="KW-1015">Disulfide bond</keyword>
<dbReference type="Pfam" id="PF07686">
    <property type="entry name" value="V-set"/>
    <property type="match status" value="2"/>
</dbReference>
<keyword evidence="7" id="KW-0325">Glycoprotein</keyword>
<dbReference type="SMART" id="SM00409">
    <property type="entry name" value="IG"/>
    <property type="match status" value="2"/>
</dbReference>
<dbReference type="PANTHER" id="PTHR19433:SF127">
    <property type="entry name" value="NITR9"/>
    <property type="match status" value="1"/>
</dbReference>
<protein>
    <recommendedName>
        <fullName evidence="10">Ig-like domain-containing protein</fullName>
    </recommendedName>
</protein>
<dbReference type="PROSITE" id="PS50835">
    <property type="entry name" value="IG_LIKE"/>
    <property type="match status" value="2"/>
</dbReference>
<dbReference type="OMA" id="SENCLHY"/>
<dbReference type="InterPro" id="IPR007110">
    <property type="entry name" value="Ig-like_dom"/>
</dbReference>
<dbReference type="SUPFAM" id="SSF48726">
    <property type="entry name" value="Immunoglobulin"/>
    <property type="match status" value="2"/>
</dbReference>
<evidence type="ECO:0000256" key="9">
    <source>
        <dbReference type="SAM" id="SignalP"/>
    </source>
</evidence>
<dbReference type="PANTHER" id="PTHR19433">
    <property type="entry name" value="T-CELL RECEPTOR ALPHA CHAIN V REGION-RELATED"/>
    <property type="match status" value="1"/>
</dbReference>
<evidence type="ECO:0000256" key="3">
    <source>
        <dbReference type="ARBA" id="ARBA00022729"/>
    </source>
</evidence>
<reference evidence="11" key="1">
    <citation type="submission" date="2025-08" db="UniProtKB">
        <authorList>
            <consortium name="Ensembl"/>
        </authorList>
    </citation>
    <scope>IDENTIFICATION</scope>
</reference>
<evidence type="ECO:0000256" key="4">
    <source>
        <dbReference type="ARBA" id="ARBA00022859"/>
    </source>
</evidence>
<proteinExistence type="predicted"/>
<dbReference type="GO" id="GO:0009617">
    <property type="term" value="P:response to bacterium"/>
    <property type="evidence" value="ECO:0007669"/>
    <property type="project" value="TreeGrafter"/>
</dbReference>
<dbReference type="SMART" id="SM00406">
    <property type="entry name" value="IGv"/>
    <property type="match status" value="2"/>
</dbReference>
<dbReference type="Ensembl" id="ENSHBUT00000007183.1">
    <property type="protein sequence ID" value="ENSHBUP00000005327.1"/>
    <property type="gene ID" value="ENSHBUG00000006736.1"/>
</dbReference>
<evidence type="ECO:0000313" key="11">
    <source>
        <dbReference type="Ensembl" id="ENSHBUP00000005327.1"/>
    </source>
</evidence>
<dbReference type="InterPro" id="IPR013783">
    <property type="entry name" value="Ig-like_fold"/>
</dbReference>
<dbReference type="SMART" id="SM00408">
    <property type="entry name" value="IGc2"/>
    <property type="match status" value="2"/>
</dbReference>
<evidence type="ECO:0000256" key="7">
    <source>
        <dbReference type="ARBA" id="ARBA00023180"/>
    </source>
</evidence>
<keyword evidence="8" id="KW-0812">Transmembrane</keyword>
<dbReference type="InterPro" id="IPR036179">
    <property type="entry name" value="Ig-like_dom_sf"/>
</dbReference>
<dbReference type="Proteomes" id="UP000264840">
    <property type="component" value="Unplaced"/>
</dbReference>
<dbReference type="GO" id="GO:0005886">
    <property type="term" value="C:plasma membrane"/>
    <property type="evidence" value="ECO:0007669"/>
    <property type="project" value="UniProtKB-SubCell"/>
</dbReference>
<name>A0A3Q2V384_HAPBU</name>
<dbReference type="GeneTree" id="ENSGT00940000162676"/>
<dbReference type="Gene3D" id="2.60.40.10">
    <property type="entry name" value="Immunoglobulins"/>
    <property type="match status" value="2"/>
</dbReference>
<feature type="signal peptide" evidence="9">
    <location>
        <begin position="1"/>
        <end position="24"/>
    </location>
</feature>
<comment type="subcellular location">
    <subcellularLocation>
        <location evidence="1">Cell membrane</location>
    </subcellularLocation>
</comment>
<evidence type="ECO:0000256" key="2">
    <source>
        <dbReference type="ARBA" id="ARBA00022475"/>
    </source>
</evidence>
<feature type="chain" id="PRO_5018790460" description="Ig-like domain-containing protein" evidence="9">
    <location>
        <begin position="25"/>
        <end position="375"/>
    </location>
</feature>
<evidence type="ECO:0000256" key="5">
    <source>
        <dbReference type="ARBA" id="ARBA00023136"/>
    </source>
</evidence>
<dbReference type="InterPro" id="IPR003599">
    <property type="entry name" value="Ig_sub"/>
</dbReference>
<feature type="transmembrane region" description="Helical" evidence="8">
    <location>
        <begin position="263"/>
        <end position="283"/>
    </location>
</feature>
<keyword evidence="5 8" id="KW-0472">Membrane</keyword>
<keyword evidence="2" id="KW-1003">Cell membrane</keyword>
<evidence type="ECO:0000259" key="10">
    <source>
        <dbReference type="PROSITE" id="PS50835"/>
    </source>
</evidence>
<organism evidence="11 12">
    <name type="scientific">Haplochromis burtoni</name>
    <name type="common">Burton's mouthbrooder</name>
    <name type="synonym">Chromis burtoni</name>
    <dbReference type="NCBI Taxonomy" id="8153"/>
    <lineage>
        <taxon>Eukaryota</taxon>
        <taxon>Metazoa</taxon>
        <taxon>Chordata</taxon>
        <taxon>Craniata</taxon>
        <taxon>Vertebrata</taxon>
        <taxon>Euteleostomi</taxon>
        <taxon>Actinopterygii</taxon>
        <taxon>Neopterygii</taxon>
        <taxon>Teleostei</taxon>
        <taxon>Neoteleostei</taxon>
        <taxon>Acanthomorphata</taxon>
        <taxon>Ovalentaria</taxon>
        <taxon>Cichlomorphae</taxon>
        <taxon>Cichliformes</taxon>
        <taxon>Cichlidae</taxon>
        <taxon>African cichlids</taxon>
        <taxon>Pseudocrenilabrinae</taxon>
        <taxon>Haplochromini</taxon>
        <taxon>Haplochromis</taxon>
    </lineage>
</organism>
<evidence type="ECO:0000313" key="12">
    <source>
        <dbReference type="Proteomes" id="UP000264840"/>
    </source>
</evidence>
<feature type="domain" description="Ig-like" evidence="10">
    <location>
        <begin position="148"/>
        <end position="238"/>
    </location>
</feature>
<sequence>TMTPAKFVFCLTCLLLGEMAQVNNQEFFSSGRQERRFISVRTGDSVILHCSSKNGVTPRFYWYKQTLAEKPRLISTFYVYEQNATFHSEFKSDPRFTLDTQTGQNNLIISDVRISDSATYYCICSYLHTSTFSESITVGVKDSDLNIKAVVQQSASETIQPGSSVTLNCTVHTGTCDGEHSIYWFKDSEESHPRLIYTHGGRNDQCERKPNRRTHTCVSNLTMESLNVSHAGIYYCAVASCGHILFGGGTTLLDFGDSPAPMYFLNTALTLTTIISVLSTFLVEKKTVPIVYLKNSGSSPGQLHHDADNVHYTALSVNLPNSSTRQRNNQDECLYSSVKQQVIFFPIQRKKKFTHSLDVDIQIVYTIIFTAFFIV</sequence>
<feature type="domain" description="Ig-like" evidence="10">
    <location>
        <begin position="40"/>
        <end position="139"/>
    </location>
</feature>
<dbReference type="GO" id="GO:0002376">
    <property type="term" value="P:immune system process"/>
    <property type="evidence" value="ECO:0007669"/>
    <property type="project" value="UniProtKB-KW"/>
</dbReference>
<keyword evidence="3 9" id="KW-0732">Signal</keyword>
<evidence type="ECO:0000256" key="1">
    <source>
        <dbReference type="ARBA" id="ARBA00004236"/>
    </source>
</evidence>
<keyword evidence="12" id="KW-1185">Reference proteome</keyword>
<dbReference type="InterPro" id="IPR013106">
    <property type="entry name" value="Ig_V-set"/>
</dbReference>
<evidence type="ECO:0000256" key="6">
    <source>
        <dbReference type="ARBA" id="ARBA00023157"/>
    </source>
</evidence>
<dbReference type="InterPro" id="IPR052051">
    <property type="entry name" value="TCR_complex_component"/>
</dbReference>
<dbReference type="AlphaFoldDB" id="A0A3Q2V384"/>
<keyword evidence="8" id="KW-1133">Transmembrane helix</keyword>